<dbReference type="WBParaSite" id="TTAC_0000304401-mRNA-1">
    <property type="protein sequence ID" value="TTAC_0000304401-mRNA-1"/>
    <property type="gene ID" value="TTAC_0000304401"/>
</dbReference>
<proteinExistence type="inferred from homology"/>
<dbReference type="GO" id="GO:0006508">
    <property type="term" value="P:proteolysis"/>
    <property type="evidence" value="ECO:0007669"/>
    <property type="project" value="UniProtKB-KW"/>
</dbReference>
<keyword evidence="4" id="KW-0788">Thiol protease</keyword>
<dbReference type="STRING" id="6205.A0A0R3WQK4"/>
<feature type="domain" description="Calpain catalytic" evidence="7">
    <location>
        <begin position="1"/>
        <end position="184"/>
    </location>
</feature>
<feature type="active site" evidence="5">
    <location>
        <position position="141"/>
    </location>
</feature>
<evidence type="ECO:0000313" key="10">
    <source>
        <dbReference type="WBParaSite" id="TTAC_0000304401-mRNA-1"/>
    </source>
</evidence>
<evidence type="ECO:0000313" key="9">
    <source>
        <dbReference type="Proteomes" id="UP000274429"/>
    </source>
</evidence>
<dbReference type="GO" id="GO:0004198">
    <property type="term" value="F:calcium-dependent cysteine-type endopeptidase activity"/>
    <property type="evidence" value="ECO:0007669"/>
    <property type="project" value="InterPro"/>
</dbReference>
<comment type="similarity">
    <text evidence="1">Belongs to the peptidase C2 family.</text>
</comment>
<evidence type="ECO:0000256" key="6">
    <source>
        <dbReference type="PROSITE-ProRule" id="PRU00239"/>
    </source>
</evidence>
<keyword evidence="9" id="KW-1185">Reference proteome</keyword>
<accession>A0A0R3WQK4</accession>
<evidence type="ECO:0000256" key="4">
    <source>
        <dbReference type="ARBA" id="ARBA00022807"/>
    </source>
</evidence>
<keyword evidence="2" id="KW-0645">Protease</keyword>
<dbReference type="OrthoDB" id="424753at2759"/>
<dbReference type="Pfam" id="PF00648">
    <property type="entry name" value="Peptidase_C2"/>
    <property type="match status" value="1"/>
</dbReference>
<evidence type="ECO:0000256" key="5">
    <source>
        <dbReference type="PIRSR" id="PIRSR622684-1"/>
    </source>
</evidence>
<name>A0A0R3WQK4_HYDTA</name>
<dbReference type="PROSITE" id="PS50203">
    <property type="entry name" value="CALPAIN_CAT"/>
    <property type="match status" value="1"/>
</dbReference>
<dbReference type="PANTHER" id="PTHR10183:SF379">
    <property type="entry name" value="CALPAIN-5"/>
    <property type="match status" value="1"/>
</dbReference>
<sequence>MRRLNRLSGSYEALNVGLIGDAMDDIIGGLTESYCLAPGEDQGMRPPPDLDDILIKAFDRRSLITARIKANRLVDGWQPLSFFKRESALFTKLDTKGSPCSGFVLPQGFVPGQAFGLTDCRKLRLTDVAGSRLVRLVRLRNLWPSARVGWVGAWSESSSEWLSLPPEDRIKVGLVKGEGEFWYAPHSHPPFSSLISSASLLNISLLKLCPLNGNLGRRVL</sequence>
<evidence type="ECO:0000256" key="2">
    <source>
        <dbReference type="ARBA" id="ARBA00022670"/>
    </source>
</evidence>
<dbReference type="Proteomes" id="UP000274429">
    <property type="component" value="Unassembled WGS sequence"/>
</dbReference>
<dbReference type="Gene3D" id="3.90.70.10">
    <property type="entry name" value="Cysteine proteinases"/>
    <property type="match status" value="1"/>
</dbReference>
<protein>
    <submittedName>
        <fullName evidence="10">Calpain catalytic domain-containing protein</fullName>
    </submittedName>
</protein>
<keyword evidence="3" id="KW-0378">Hydrolase</keyword>
<dbReference type="PANTHER" id="PTHR10183">
    <property type="entry name" value="CALPAIN"/>
    <property type="match status" value="1"/>
</dbReference>
<evidence type="ECO:0000256" key="1">
    <source>
        <dbReference type="ARBA" id="ARBA00007623"/>
    </source>
</evidence>
<dbReference type="AlphaFoldDB" id="A0A0R3WQK4"/>
<gene>
    <name evidence="8" type="ORF">TTAC_LOCUS3029</name>
</gene>
<organism evidence="10">
    <name type="scientific">Hydatigena taeniaeformis</name>
    <name type="common">Feline tapeworm</name>
    <name type="synonym">Taenia taeniaeformis</name>
    <dbReference type="NCBI Taxonomy" id="6205"/>
    <lineage>
        <taxon>Eukaryota</taxon>
        <taxon>Metazoa</taxon>
        <taxon>Spiralia</taxon>
        <taxon>Lophotrochozoa</taxon>
        <taxon>Platyhelminthes</taxon>
        <taxon>Cestoda</taxon>
        <taxon>Eucestoda</taxon>
        <taxon>Cyclophyllidea</taxon>
        <taxon>Taeniidae</taxon>
        <taxon>Hydatigera</taxon>
    </lineage>
</organism>
<dbReference type="InterPro" id="IPR001300">
    <property type="entry name" value="Peptidase_C2_calpain_cat"/>
</dbReference>
<reference evidence="10" key="1">
    <citation type="submission" date="2017-02" db="UniProtKB">
        <authorList>
            <consortium name="WormBaseParasite"/>
        </authorList>
    </citation>
    <scope>IDENTIFICATION</scope>
</reference>
<dbReference type="InterPro" id="IPR038765">
    <property type="entry name" value="Papain-like_cys_pep_sf"/>
</dbReference>
<reference evidence="8 9" key="2">
    <citation type="submission" date="2018-11" db="EMBL/GenBank/DDBJ databases">
        <authorList>
            <consortium name="Pathogen Informatics"/>
        </authorList>
    </citation>
    <scope>NUCLEOTIDE SEQUENCE [LARGE SCALE GENOMIC DNA]</scope>
</reference>
<evidence type="ECO:0000313" key="8">
    <source>
        <dbReference type="EMBL" id="VDM21782.1"/>
    </source>
</evidence>
<evidence type="ECO:0000256" key="3">
    <source>
        <dbReference type="ARBA" id="ARBA00022801"/>
    </source>
</evidence>
<dbReference type="EMBL" id="UYWX01001821">
    <property type="protein sequence ID" value="VDM21782.1"/>
    <property type="molecule type" value="Genomic_DNA"/>
</dbReference>
<comment type="caution">
    <text evidence="6">Lacks conserved residue(s) required for the propagation of feature annotation.</text>
</comment>
<dbReference type="GO" id="GO:0005737">
    <property type="term" value="C:cytoplasm"/>
    <property type="evidence" value="ECO:0007669"/>
    <property type="project" value="TreeGrafter"/>
</dbReference>
<dbReference type="InterPro" id="IPR022684">
    <property type="entry name" value="Calpain_cysteine_protease"/>
</dbReference>
<evidence type="ECO:0000259" key="7">
    <source>
        <dbReference type="PROSITE" id="PS50203"/>
    </source>
</evidence>
<dbReference type="SUPFAM" id="SSF54001">
    <property type="entry name" value="Cysteine proteinases"/>
    <property type="match status" value="1"/>
</dbReference>